<dbReference type="EMBL" id="LWAE01000005">
    <property type="protein sequence ID" value="KZL90525.1"/>
    <property type="molecule type" value="Genomic_DNA"/>
</dbReference>
<reference evidence="1 2" key="1">
    <citation type="submission" date="2016-04" db="EMBL/GenBank/DDBJ databases">
        <title>Genome sequence of Clostridium magnum DSM 2767.</title>
        <authorList>
            <person name="Poehlein A."/>
            <person name="Uhlig R."/>
            <person name="Fischer R."/>
            <person name="Bahl H."/>
            <person name="Daniel R."/>
        </authorList>
    </citation>
    <scope>NUCLEOTIDE SEQUENCE [LARGE SCALE GENOMIC DNA]</scope>
    <source>
        <strain evidence="1 2">DSM 2767</strain>
    </source>
</reference>
<gene>
    <name evidence="1" type="ORF">CLMAG_42970</name>
</gene>
<evidence type="ECO:0000313" key="1">
    <source>
        <dbReference type="EMBL" id="KZL90525.1"/>
    </source>
</evidence>
<proteinExistence type="predicted"/>
<sequence length="101" mass="11770">MAKKSTRNSDILYNSKEKTSPKIYSLLVKLVNDDRGDLAEIVLRIDYLLQYASSCINQKDFEEAREGLDGAKMRIDILKKEMVDIEHLEYLYEGIHKKCKK</sequence>
<evidence type="ECO:0000313" key="2">
    <source>
        <dbReference type="Proteomes" id="UP000076603"/>
    </source>
</evidence>
<name>A0A161WFR5_9CLOT</name>
<dbReference type="RefSeq" id="WP_066626782.1">
    <property type="nucleotide sequence ID" value="NZ_FQXL01000011.1"/>
</dbReference>
<protein>
    <submittedName>
        <fullName evidence="1">Uncharacterized protein</fullName>
    </submittedName>
</protein>
<dbReference type="OrthoDB" id="1935347at2"/>
<dbReference type="Proteomes" id="UP000076603">
    <property type="component" value="Unassembled WGS sequence"/>
</dbReference>
<accession>A0A161WFR5</accession>
<dbReference type="PATRIC" id="fig|1121326.3.peg.4359"/>
<dbReference type="AlphaFoldDB" id="A0A161WFR5"/>
<keyword evidence="2" id="KW-1185">Reference proteome</keyword>
<dbReference type="STRING" id="1121326.CLMAG_42970"/>
<organism evidence="1 2">
    <name type="scientific">Clostridium magnum DSM 2767</name>
    <dbReference type="NCBI Taxonomy" id="1121326"/>
    <lineage>
        <taxon>Bacteria</taxon>
        <taxon>Bacillati</taxon>
        <taxon>Bacillota</taxon>
        <taxon>Clostridia</taxon>
        <taxon>Eubacteriales</taxon>
        <taxon>Clostridiaceae</taxon>
        <taxon>Clostridium</taxon>
    </lineage>
</organism>
<comment type="caution">
    <text evidence="1">The sequence shown here is derived from an EMBL/GenBank/DDBJ whole genome shotgun (WGS) entry which is preliminary data.</text>
</comment>